<evidence type="ECO:0000256" key="1">
    <source>
        <dbReference type="SAM" id="Coils"/>
    </source>
</evidence>
<feature type="coiled-coil region" evidence="1">
    <location>
        <begin position="123"/>
        <end position="182"/>
    </location>
</feature>
<protein>
    <submittedName>
        <fullName evidence="2">Uncharacterized protein</fullName>
    </submittedName>
</protein>
<organism evidence="2">
    <name type="scientific">Encephalitozoon cuniculi</name>
    <name type="common">Microsporidian parasite</name>
    <dbReference type="NCBI Taxonomy" id="6035"/>
    <lineage>
        <taxon>Eukaryota</taxon>
        <taxon>Fungi</taxon>
        <taxon>Fungi incertae sedis</taxon>
        <taxon>Microsporidia</taxon>
        <taxon>Unikaryonidae</taxon>
        <taxon>Encephalitozoon</taxon>
    </lineage>
</organism>
<accession>M1K4Z6</accession>
<dbReference type="VEuPathDB" id="MicrosporidiaDB:AEWR_010530"/>
<sequence>MSSWPAGIGRQDFLFKSAENNCRAANPPMRSLEDAVREAWVAIPEPRRFPSLETTTRLEVPRTTSLKSLEDLNEMYREMDFPVIEERMLGDHIALIDVLNNLSIEYSRYGLVISSELNELRKRQEEISLYDEYEKECDVLEIELANSKEKYGKMQEYSRYNVDDLKYRLDELRKMFNDMEYEKTHPDLISKILAFLKEDGPADEDVISSFGYVRESREYSNSIEKILIVDELGNAPDSCNKIVCQHLVLEESIELDHLGRRLGMDRAALLRIVYGLLSKGIIVFDRSGDRICLQR</sequence>
<gene>
    <name evidence="2" type="ORF">ECU01_0710</name>
</gene>
<name>M1K4Z6_ENCCN</name>
<reference evidence="2" key="1">
    <citation type="journal article" date="2013" name="Eukaryot. Cell">
        <title>Extremely Reduced Levels of Heterozygosity in the Vertebrate Pathogen Encephalitozoon cuniculi.</title>
        <authorList>
            <person name="Selman M."/>
            <person name="Sak B."/>
            <person name="Kvac M."/>
            <person name="Farinelli L."/>
            <person name="Weiss L.M."/>
            <person name="Corradi N."/>
        </authorList>
    </citation>
    <scope>NUCLEOTIDE SEQUENCE</scope>
</reference>
<dbReference type="VEuPathDB" id="MicrosporidiaDB:AEWD_010530"/>
<dbReference type="AlphaFoldDB" id="M1K4Z6"/>
<evidence type="ECO:0000313" key="2">
    <source>
        <dbReference type="EMBL" id="AGE96058.1"/>
    </source>
</evidence>
<dbReference type="VEuPathDB" id="MicrosporidiaDB:M970_010530"/>
<keyword evidence="1" id="KW-0175">Coiled coil</keyword>
<proteinExistence type="predicted"/>
<dbReference type="VEuPathDB" id="MicrosporidiaDB:ECU01_0710"/>
<dbReference type="VEuPathDB" id="MicrosporidiaDB:AEWQ_010500"/>
<dbReference type="EMBL" id="KC513612">
    <property type="protein sequence ID" value="AGE96058.1"/>
    <property type="molecule type" value="Genomic_DNA"/>
</dbReference>